<protein>
    <submittedName>
        <fullName evidence="1">Uncharacterized protein</fullName>
    </submittedName>
</protein>
<accession>A0ACC3CZ32</accession>
<organism evidence="1 2">
    <name type="scientific">Coniosporium uncinatum</name>
    <dbReference type="NCBI Taxonomy" id="93489"/>
    <lineage>
        <taxon>Eukaryota</taxon>
        <taxon>Fungi</taxon>
        <taxon>Dikarya</taxon>
        <taxon>Ascomycota</taxon>
        <taxon>Pezizomycotina</taxon>
        <taxon>Dothideomycetes</taxon>
        <taxon>Dothideomycetes incertae sedis</taxon>
        <taxon>Coniosporium</taxon>
    </lineage>
</organism>
<evidence type="ECO:0000313" key="1">
    <source>
        <dbReference type="EMBL" id="KAK3059426.1"/>
    </source>
</evidence>
<evidence type="ECO:0000313" key="2">
    <source>
        <dbReference type="Proteomes" id="UP001186974"/>
    </source>
</evidence>
<reference evidence="1" key="1">
    <citation type="submission" date="2024-09" db="EMBL/GenBank/DDBJ databases">
        <title>Black Yeasts Isolated from many extreme environments.</title>
        <authorList>
            <person name="Coleine C."/>
            <person name="Stajich J.E."/>
            <person name="Selbmann L."/>
        </authorList>
    </citation>
    <scope>NUCLEOTIDE SEQUENCE</scope>
    <source>
        <strain evidence="1">CCFEE 5737</strain>
    </source>
</reference>
<sequence>MRSMKLTAASAAQMPLDGLKAIYGMNDDTVLYWAHHEKLCLVDSRIAFMGGLDLCYGRWDTNQHSIADAHPGDLDNIVFPGQDYNNARVMDFQDVTHWENNKLDRTKNSRMGWSDISLCLSGPVVEDLRGHFVDRWNFIYNEKYNVRKDVRYSRLTFHPTSVGVFGELSPSSGDSYGQNYAGYQSQGYDGANQSQSRPQYQGQGQGQNYSWQASRGLDTGEGAERGLFSGHGPGQEGTFGDRFLGRVEDGYERFHDRYGDRIPGHHHGEQPSYGSGAVDPETGIACQITRSCAKWSHGVSIQHSIANAYIEIIKNSQHFVYIENQFFITATCDEQKPIKNKIGGAIAERIIRAARNNEQYKMIIMIPAVPAFAGDLRSDEALSTRAIMEFQYFSISRGGHSIMETIARAGVNPMDYIRFYNLRNYDRINNSAAMAEAEKLAGVSYEDARKQHDDTYGGGFATDPFGQPYGQPAGQQYAPGQPPAQNYAGYGERPQYSNNDPYYQYQQGAAQIGNKQGLGSGRWDSVAECYMLGGEDIRNVPWEHGNVDEIDAF</sequence>
<comment type="caution">
    <text evidence="1">The sequence shown here is derived from an EMBL/GenBank/DDBJ whole genome shotgun (WGS) entry which is preliminary data.</text>
</comment>
<name>A0ACC3CZ32_9PEZI</name>
<keyword evidence="2" id="KW-1185">Reference proteome</keyword>
<gene>
    <name evidence="1" type="ORF">LTS18_010900</name>
</gene>
<dbReference type="EMBL" id="JAWDJW010009420">
    <property type="protein sequence ID" value="KAK3059426.1"/>
    <property type="molecule type" value="Genomic_DNA"/>
</dbReference>
<dbReference type="Proteomes" id="UP001186974">
    <property type="component" value="Unassembled WGS sequence"/>
</dbReference>
<proteinExistence type="predicted"/>
<feature type="non-terminal residue" evidence="1">
    <location>
        <position position="553"/>
    </location>
</feature>